<evidence type="ECO:0000313" key="2">
    <source>
        <dbReference type="EMBL" id="MBH5144846.1"/>
    </source>
</evidence>
<sequence length="237" mass="25240">MGSLLLQQIPLALGIIMSPLAVVAVVAVLFSERARLNSIAYLIGWYLGIVVALAGSYIILTALQVHQRTHPPLWVPILHLVLGVTLLAGAWFVYTRSRRGVQAMAAAVAPGDVVAAAPQLPKMLQSVEHFQPMRSGVLGFALFVLNPIDMSCAIAAAMNFRLSTVAPTSQIVSAVIFSLVSVTSVAVPVALLLIKKEEATEPLQKIRTWIATNTHLLNVGLLVLIAAMQISKGVQGL</sequence>
<dbReference type="Pfam" id="PF11139">
    <property type="entry name" value="SfLAP"/>
    <property type="match status" value="1"/>
</dbReference>
<reference evidence="3" key="2">
    <citation type="submission" date="2023-08" db="EMBL/GenBank/DDBJ databases">
        <title>Isolation and Characterization of Rhodococcus erythropolis MGMM8.</title>
        <authorList>
            <person name="Diabankana R.G.C."/>
            <person name="Afordoanyi D.M."/>
            <person name="Validov S.Z."/>
        </authorList>
    </citation>
    <scope>NUCLEOTIDE SEQUENCE</scope>
    <source>
        <strain evidence="3">MGMM8</strain>
    </source>
</reference>
<keyword evidence="1" id="KW-0812">Transmembrane</keyword>
<evidence type="ECO:0000256" key="1">
    <source>
        <dbReference type="SAM" id="Phobius"/>
    </source>
</evidence>
<dbReference type="EMBL" id="CP124545">
    <property type="protein sequence ID" value="WGV49276.1"/>
    <property type="molecule type" value="Genomic_DNA"/>
</dbReference>
<feature type="transmembrane region" description="Helical" evidence="1">
    <location>
        <begin position="73"/>
        <end position="94"/>
    </location>
</feature>
<feature type="transmembrane region" description="Helical" evidence="1">
    <location>
        <begin position="137"/>
        <end position="158"/>
    </location>
</feature>
<dbReference type="OMA" id="WIATNTH"/>
<feature type="transmembrane region" description="Helical" evidence="1">
    <location>
        <begin position="12"/>
        <end position="30"/>
    </location>
</feature>
<evidence type="ECO:0000313" key="4">
    <source>
        <dbReference type="Proteomes" id="UP000627573"/>
    </source>
</evidence>
<accession>A0A0E4ACF9</accession>
<proteinExistence type="predicted"/>
<dbReference type="RefSeq" id="WP_019745851.1">
    <property type="nucleotide sequence ID" value="NZ_BHXB01000001.1"/>
</dbReference>
<dbReference type="Proteomes" id="UP001230933">
    <property type="component" value="Chromosome"/>
</dbReference>
<evidence type="ECO:0000313" key="3">
    <source>
        <dbReference type="EMBL" id="WGV49276.1"/>
    </source>
</evidence>
<dbReference type="Proteomes" id="UP000627573">
    <property type="component" value="Unassembled WGS sequence"/>
</dbReference>
<protein>
    <submittedName>
        <fullName evidence="2">GAP family protein</fullName>
    </submittedName>
</protein>
<dbReference type="KEGG" id="reb:XU06_27215"/>
<dbReference type="EMBL" id="JAECSB010000070">
    <property type="protein sequence ID" value="MBH5144846.1"/>
    <property type="molecule type" value="Genomic_DNA"/>
</dbReference>
<keyword evidence="1" id="KW-0472">Membrane</keyword>
<dbReference type="InterPro" id="IPR021315">
    <property type="entry name" value="Gap/Sap"/>
</dbReference>
<reference evidence="2 4" key="1">
    <citation type="submission" date="2020-12" db="EMBL/GenBank/DDBJ databases">
        <title>Draft genome sequence of furan degrading bacterial strain FUR100.</title>
        <authorList>
            <person name="Woiski C."/>
        </authorList>
    </citation>
    <scope>NUCLEOTIDE SEQUENCE [LARGE SCALE GENOMIC DNA]</scope>
    <source>
        <strain evidence="2 4">FUR100</strain>
    </source>
</reference>
<gene>
    <name evidence="2" type="ORF">I3517_19785</name>
    <name evidence="3" type="ORF">QIE55_27750</name>
</gene>
<name>A0A0E4ACF9_RHOER</name>
<keyword evidence="4" id="KW-1185">Reference proteome</keyword>
<keyword evidence="1" id="KW-1133">Transmembrane helix</keyword>
<feature type="transmembrane region" description="Helical" evidence="1">
    <location>
        <begin position="206"/>
        <end position="230"/>
    </location>
</feature>
<dbReference type="GeneID" id="57484506"/>
<dbReference type="AlphaFoldDB" id="A0A0E4ACF9"/>
<organism evidence="2 4">
    <name type="scientific">Rhodococcus erythropolis</name>
    <name type="common">Arthrobacter picolinophilus</name>
    <dbReference type="NCBI Taxonomy" id="1833"/>
    <lineage>
        <taxon>Bacteria</taxon>
        <taxon>Bacillati</taxon>
        <taxon>Actinomycetota</taxon>
        <taxon>Actinomycetes</taxon>
        <taxon>Mycobacteriales</taxon>
        <taxon>Nocardiaceae</taxon>
        <taxon>Rhodococcus</taxon>
        <taxon>Rhodococcus erythropolis group</taxon>
    </lineage>
</organism>
<feature type="transmembrane region" description="Helical" evidence="1">
    <location>
        <begin position="42"/>
        <end position="61"/>
    </location>
</feature>
<feature type="transmembrane region" description="Helical" evidence="1">
    <location>
        <begin position="170"/>
        <end position="194"/>
    </location>
</feature>